<dbReference type="Gene3D" id="3.60.10.10">
    <property type="entry name" value="Endonuclease/exonuclease/phosphatase"/>
    <property type="match status" value="1"/>
</dbReference>
<dbReference type="STRING" id="4096.A0A1U7VA78"/>
<name>A0A1U7VA78_NICSY</name>
<dbReference type="eggNOG" id="KOG1075">
    <property type="taxonomic scope" value="Eukaryota"/>
</dbReference>
<evidence type="ECO:0000313" key="1">
    <source>
        <dbReference type="Proteomes" id="UP000189701"/>
    </source>
</evidence>
<gene>
    <name evidence="2" type="primary">LOC104211395</name>
</gene>
<dbReference type="KEGG" id="nsy:104211395"/>
<organism evidence="1 2">
    <name type="scientific">Nicotiana sylvestris</name>
    <name type="common">Wood tobacco</name>
    <name type="synonym">South American tobacco</name>
    <dbReference type="NCBI Taxonomy" id="4096"/>
    <lineage>
        <taxon>Eukaryota</taxon>
        <taxon>Viridiplantae</taxon>
        <taxon>Streptophyta</taxon>
        <taxon>Embryophyta</taxon>
        <taxon>Tracheophyta</taxon>
        <taxon>Spermatophyta</taxon>
        <taxon>Magnoliopsida</taxon>
        <taxon>eudicotyledons</taxon>
        <taxon>Gunneridae</taxon>
        <taxon>Pentapetalae</taxon>
        <taxon>asterids</taxon>
        <taxon>lamiids</taxon>
        <taxon>Solanales</taxon>
        <taxon>Solanaceae</taxon>
        <taxon>Nicotianoideae</taxon>
        <taxon>Nicotianeae</taxon>
        <taxon>Nicotiana</taxon>
    </lineage>
</organism>
<dbReference type="InterPro" id="IPR036691">
    <property type="entry name" value="Endo/exonu/phosph_ase_sf"/>
</dbReference>
<dbReference type="AlphaFoldDB" id="A0A1U7VA78"/>
<reference evidence="1" key="1">
    <citation type="journal article" date="2013" name="Genome Biol.">
        <title>Reference genomes and transcriptomes of Nicotiana sylvestris and Nicotiana tomentosiformis.</title>
        <authorList>
            <person name="Sierro N."/>
            <person name="Battey J.N."/>
            <person name="Ouadi S."/>
            <person name="Bovet L."/>
            <person name="Goepfert S."/>
            <person name="Bakaher N."/>
            <person name="Peitsch M.C."/>
            <person name="Ivanov N.V."/>
        </authorList>
    </citation>
    <scope>NUCLEOTIDE SEQUENCE [LARGE SCALE GENOMIC DNA]</scope>
</reference>
<proteinExistence type="predicted"/>
<accession>A0A1U7VA78</accession>
<dbReference type="RefSeq" id="XP_009758745.1">
    <property type="nucleotide sequence ID" value="XM_009760443.1"/>
</dbReference>
<dbReference type="PANTHER" id="PTHR33710:SF23">
    <property type="entry name" value="NON-LTR RETROELEMENT REVERSE TRANSCRIPTASE"/>
    <property type="match status" value="1"/>
</dbReference>
<dbReference type="Proteomes" id="UP000189701">
    <property type="component" value="Unplaced"/>
</dbReference>
<dbReference type="GeneID" id="104211395"/>
<evidence type="ECO:0000313" key="2">
    <source>
        <dbReference type="RefSeq" id="XP_009758745.1"/>
    </source>
</evidence>
<dbReference type="SUPFAM" id="SSF56219">
    <property type="entry name" value="DNase I-like"/>
    <property type="match status" value="1"/>
</dbReference>
<reference evidence="2" key="2">
    <citation type="submission" date="2025-08" db="UniProtKB">
        <authorList>
            <consortium name="RefSeq"/>
        </authorList>
    </citation>
    <scope>IDENTIFICATION</scope>
    <source>
        <tissue evidence="2">Leaf</tissue>
    </source>
</reference>
<protein>
    <submittedName>
        <fullName evidence="2">Uncharacterized protein LOC104211395</fullName>
    </submittedName>
</protein>
<dbReference type="OrthoDB" id="1301789at2759"/>
<sequence>MEPKQHARKLENYRRKIGFAQAFGNVSNKIWAFIDEIYEVNIMYDLEQQMTLHLYNTGDNKEFILTLVYASCDATKRIELWDSLYAFARDMDRPWLVGGDFNVIWDEEEKFGGLPVHMNKVLDFRHCVNNCNLFDLGFKGSIYTWWNGRGEEDCIFKQLDRILANAQFQQMFTGLEVNHLSKTGSGTLPDDVDHPGLCNPNQESFKFLNFWTKNETFRSTIAENWKTDSLANPFTLFNSKLKKVKKALSIWSKAIFGNIFQKIASLEEVVLVHEAQFELNPSFQNRERLMKVQAEFIKYLMLEEEFWKQKSGMSWFKDGDRNTNFFHAQVMGRRKRLELKRIQSSEGNWIEDSTTMAEEAVKFFTDQFHENNVPDNFVILDHVQRMVNNDQNDMLLRQPNKDEVKEAVFGLNGDSAGGPDGFTGCFF</sequence>
<dbReference type="PANTHER" id="PTHR33710">
    <property type="entry name" value="BNAC02G09200D PROTEIN"/>
    <property type="match status" value="1"/>
</dbReference>
<keyword evidence="1" id="KW-1185">Reference proteome</keyword>